<evidence type="ECO:0000256" key="9">
    <source>
        <dbReference type="RuleBase" id="RU004386"/>
    </source>
</evidence>
<dbReference type="EC" id="3.4.11.-" evidence="10"/>
<name>A0ABS9CQ26_9FIRM</name>
<reference evidence="11 12" key="1">
    <citation type="submission" date="2020-12" db="EMBL/GenBank/DDBJ databases">
        <title>Whole genome sequences of gut porcine anaerobes.</title>
        <authorList>
            <person name="Kubasova T."/>
            <person name="Jahodarova E."/>
            <person name="Rychlik I."/>
        </authorList>
    </citation>
    <scope>NUCLEOTIDE SEQUENCE [LARGE SCALE GENOMIC DNA]</scope>
    <source>
        <strain evidence="11 12">An867</strain>
    </source>
</reference>
<evidence type="ECO:0000313" key="12">
    <source>
        <dbReference type="Proteomes" id="UP001299220"/>
    </source>
</evidence>
<dbReference type="PANTHER" id="PTHR28570">
    <property type="entry name" value="ASPARTYL AMINOPEPTIDASE"/>
    <property type="match status" value="1"/>
</dbReference>
<dbReference type="InterPro" id="IPR023358">
    <property type="entry name" value="Peptidase_M18_dom2"/>
</dbReference>
<evidence type="ECO:0000256" key="2">
    <source>
        <dbReference type="ARBA" id="ARBA00008290"/>
    </source>
</evidence>
<keyword evidence="4 9" id="KW-0645">Protease</keyword>
<dbReference type="Gene3D" id="3.40.630.10">
    <property type="entry name" value="Zn peptidases"/>
    <property type="match status" value="1"/>
</dbReference>
<evidence type="ECO:0000256" key="10">
    <source>
        <dbReference type="RuleBase" id="RU004387"/>
    </source>
</evidence>
<protein>
    <recommendedName>
        <fullName evidence="10">M18 family aminopeptidase</fullName>
        <ecNumber evidence="10">3.4.11.-</ecNumber>
    </recommendedName>
</protein>
<keyword evidence="7 9" id="KW-0862">Zinc</keyword>
<organism evidence="11 12">
    <name type="scientific">Anaeromassilibacillus senegalensis</name>
    <dbReference type="NCBI Taxonomy" id="1673717"/>
    <lineage>
        <taxon>Bacteria</taxon>
        <taxon>Bacillati</taxon>
        <taxon>Bacillota</taxon>
        <taxon>Clostridia</taxon>
        <taxon>Eubacteriales</taxon>
        <taxon>Acutalibacteraceae</taxon>
        <taxon>Anaeromassilibacillus</taxon>
    </lineage>
</organism>
<dbReference type="InterPro" id="IPR001948">
    <property type="entry name" value="Peptidase_M18"/>
</dbReference>
<comment type="caution">
    <text evidence="11">The sequence shown here is derived from an EMBL/GenBank/DDBJ whole genome shotgun (WGS) entry which is preliminary data.</text>
</comment>
<keyword evidence="6 9" id="KW-0378">Hydrolase</keyword>
<dbReference type="SUPFAM" id="SSF53187">
    <property type="entry name" value="Zn-dependent exopeptidases"/>
    <property type="match status" value="1"/>
</dbReference>
<dbReference type="CDD" id="cd05658">
    <property type="entry name" value="M18_DAP"/>
    <property type="match status" value="1"/>
</dbReference>
<proteinExistence type="inferred from homology"/>
<dbReference type="Proteomes" id="UP001299220">
    <property type="component" value="Unassembled WGS sequence"/>
</dbReference>
<dbReference type="GO" id="GO:0004177">
    <property type="term" value="F:aminopeptidase activity"/>
    <property type="evidence" value="ECO:0007669"/>
    <property type="project" value="UniProtKB-KW"/>
</dbReference>
<evidence type="ECO:0000256" key="7">
    <source>
        <dbReference type="ARBA" id="ARBA00022833"/>
    </source>
</evidence>
<gene>
    <name evidence="11" type="ORF">JQM67_11610</name>
</gene>
<dbReference type="Pfam" id="PF02127">
    <property type="entry name" value="Peptidase_M18"/>
    <property type="match status" value="1"/>
</dbReference>
<evidence type="ECO:0000256" key="1">
    <source>
        <dbReference type="ARBA" id="ARBA00001947"/>
    </source>
</evidence>
<keyword evidence="12" id="KW-1185">Reference proteome</keyword>
<keyword evidence="3 9" id="KW-0031">Aminopeptidase</keyword>
<evidence type="ECO:0000256" key="4">
    <source>
        <dbReference type="ARBA" id="ARBA00022670"/>
    </source>
</evidence>
<dbReference type="SUPFAM" id="SSF101821">
    <property type="entry name" value="Aminopeptidase/glucanase lid domain"/>
    <property type="match status" value="1"/>
</dbReference>
<evidence type="ECO:0000256" key="8">
    <source>
        <dbReference type="ARBA" id="ARBA00023049"/>
    </source>
</evidence>
<keyword evidence="5 9" id="KW-0479">Metal-binding</keyword>
<comment type="cofactor">
    <cofactor evidence="1 10">
        <name>Zn(2+)</name>
        <dbReference type="ChEBI" id="CHEBI:29105"/>
    </cofactor>
</comment>
<keyword evidence="8 9" id="KW-0482">Metalloprotease</keyword>
<dbReference type="NCBIfam" id="NF002759">
    <property type="entry name" value="PRK02813.1"/>
    <property type="match status" value="1"/>
</dbReference>
<evidence type="ECO:0000313" key="11">
    <source>
        <dbReference type="EMBL" id="MCF2653248.1"/>
    </source>
</evidence>
<evidence type="ECO:0000256" key="6">
    <source>
        <dbReference type="ARBA" id="ARBA00022801"/>
    </source>
</evidence>
<comment type="similarity">
    <text evidence="2 9">Belongs to the peptidase M18 family.</text>
</comment>
<dbReference type="PRINTS" id="PR00932">
    <property type="entry name" value="AMINO1PTASE"/>
</dbReference>
<dbReference type="PANTHER" id="PTHR28570:SF3">
    <property type="entry name" value="ASPARTYL AMINOPEPTIDASE"/>
    <property type="match status" value="1"/>
</dbReference>
<dbReference type="EMBL" id="JAFBIT010000003">
    <property type="protein sequence ID" value="MCF2653248.1"/>
    <property type="molecule type" value="Genomic_DNA"/>
</dbReference>
<accession>A0ABS9CQ26</accession>
<evidence type="ECO:0000256" key="5">
    <source>
        <dbReference type="ARBA" id="ARBA00022723"/>
    </source>
</evidence>
<dbReference type="Gene3D" id="2.30.250.10">
    <property type="entry name" value="Aminopeptidase i, Domain 2"/>
    <property type="match status" value="1"/>
</dbReference>
<sequence>MRFERKAVMQISETTQNLLHFIDKSPSCFHAVESLTAMLEAAGCERLYENRPWTLERGRRYFVTRNGSSVLAFAVPERFCGMQIVSAHSDSPTFRVKSGGEITVEGHYKKLNTEGYGGMILSSWFDRPLSLAGRAVVRTEAGVKSVLVHIDRDLLVIPSLAIHMSRGMAEQKLNPQVDLLPLFGNEKADYQALIAEAAGVEKENLLSSDVFLYPRQKGTVTGAENEFIVAPRLDDLQCAFSGMTAFLAAENSEKLNICAVFDNEEVGSRTKQGADSTFLTDTVRRIAAALGIPEEEWLRTLPDSFMLSADNAHAVHPNYAGKCDETNRCYLNGGIVIKFSANQKYTTDAVSASVFGEICRRADVPVMVFHNRSDMAGGSTLGNIANAHLSLNTVDIGIPQLAMHAAVETAGAKDTDYMVRAMTAFYNADIRQQADGAYTF</sequence>
<evidence type="ECO:0000256" key="3">
    <source>
        <dbReference type="ARBA" id="ARBA00022438"/>
    </source>
</evidence>